<sequence>MEDILYSSPVAHSGGFVWFASSTTQGHLAAFMVAVRQLATTHIPYPCQQTQLQMKSVHHGIGSTSMRSSRLSTSTKSDGVTMSWPDEIANPDVDVGLARVEGATLDVSPAIDVRTDVAGDVTTPDPPVRSTSEVNVEESNALDAIAWYSWYAALQ</sequence>
<feature type="compositionally biased region" description="Low complexity" evidence="1">
    <location>
        <begin position="63"/>
        <end position="77"/>
    </location>
</feature>
<gene>
    <name evidence="2" type="ORF">BCR44DRAFT_376455</name>
</gene>
<accession>A0A1Y2I1W9</accession>
<proteinExistence type="predicted"/>
<dbReference type="AlphaFoldDB" id="A0A1Y2I1W9"/>
<evidence type="ECO:0000256" key="1">
    <source>
        <dbReference type="SAM" id="MobiDB-lite"/>
    </source>
</evidence>
<evidence type="ECO:0000313" key="3">
    <source>
        <dbReference type="Proteomes" id="UP000193411"/>
    </source>
</evidence>
<organism evidence="2 3">
    <name type="scientific">Catenaria anguillulae PL171</name>
    <dbReference type="NCBI Taxonomy" id="765915"/>
    <lineage>
        <taxon>Eukaryota</taxon>
        <taxon>Fungi</taxon>
        <taxon>Fungi incertae sedis</taxon>
        <taxon>Blastocladiomycota</taxon>
        <taxon>Blastocladiomycetes</taxon>
        <taxon>Blastocladiales</taxon>
        <taxon>Catenariaceae</taxon>
        <taxon>Catenaria</taxon>
    </lineage>
</organism>
<feature type="region of interest" description="Disordered" evidence="1">
    <location>
        <begin position="62"/>
        <end position="85"/>
    </location>
</feature>
<evidence type="ECO:0000313" key="2">
    <source>
        <dbReference type="EMBL" id="ORZ40855.1"/>
    </source>
</evidence>
<name>A0A1Y2I1W9_9FUNG</name>
<dbReference type="Proteomes" id="UP000193411">
    <property type="component" value="Unassembled WGS sequence"/>
</dbReference>
<protein>
    <submittedName>
        <fullName evidence="2">Uncharacterized protein</fullName>
    </submittedName>
</protein>
<keyword evidence="3" id="KW-1185">Reference proteome</keyword>
<reference evidence="2 3" key="1">
    <citation type="submission" date="2016-07" db="EMBL/GenBank/DDBJ databases">
        <title>Pervasive Adenine N6-methylation of Active Genes in Fungi.</title>
        <authorList>
            <consortium name="DOE Joint Genome Institute"/>
            <person name="Mondo S.J."/>
            <person name="Dannebaum R.O."/>
            <person name="Kuo R.C."/>
            <person name="Labutti K."/>
            <person name="Haridas S."/>
            <person name="Kuo A."/>
            <person name="Salamov A."/>
            <person name="Ahrendt S.R."/>
            <person name="Lipzen A."/>
            <person name="Sullivan W."/>
            <person name="Andreopoulos W.B."/>
            <person name="Clum A."/>
            <person name="Lindquist E."/>
            <person name="Daum C."/>
            <person name="Ramamoorthy G.K."/>
            <person name="Gryganskyi A."/>
            <person name="Culley D."/>
            <person name="Magnuson J.K."/>
            <person name="James T.Y."/>
            <person name="O'Malley M.A."/>
            <person name="Stajich J.E."/>
            <person name="Spatafora J.W."/>
            <person name="Visel A."/>
            <person name="Grigoriev I.V."/>
        </authorList>
    </citation>
    <scope>NUCLEOTIDE SEQUENCE [LARGE SCALE GENOMIC DNA]</scope>
    <source>
        <strain evidence="2 3">PL171</strain>
    </source>
</reference>
<comment type="caution">
    <text evidence="2">The sequence shown here is derived from an EMBL/GenBank/DDBJ whole genome shotgun (WGS) entry which is preliminary data.</text>
</comment>
<dbReference type="EMBL" id="MCFL01000002">
    <property type="protein sequence ID" value="ORZ40855.1"/>
    <property type="molecule type" value="Genomic_DNA"/>
</dbReference>